<proteinExistence type="predicted"/>
<dbReference type="Proteomes" id="UP000031278">
    <property type="component" value="Unassembled WGS sequence"/>
</dbReference>
<protein>
    <submittedName>
        <fullName evidence="1">Uncharacterized protein</fullName>
    </submittedName>
</protein>
<comment type="caution">
    <text evidence="1">The sequence shown here is derived from an EMBL/GenBank/DDBJ whole genome shotgun (WGS) entry which is preliminary data.</text>
</comment>
<gene>
    <name evidence="1" type="ORF">RJ45_00050</name>
</gene>
<dbReference type="EMBL" id="JWLZ01000001">
    <property type="protein sequence ID" value="KHT65579.1"/>
    <property type="molecule type" value="Genomic_DNA"/>
</dbReference>
<dbReference type="RefSeq" id="WP_156136164.1">
    <property type="nucleotide sequence ID" value="NZ_JWLZ01000001.1"/>
</dbReference>
<name>A0A0B9GAF7_9GAMM</name>
<evidence type="ECO:0000313" key="1">
    <source>
        <dbReference type="EMBL" id="KHT65579.1"/>
    </source>
</evidence>
<accession>A0A0B9GAF7</accession>
<sequence>MSKDVPQKKWFLLNKRLIFKRISIFIAKDVNWSTFTAKAVKQREKAMRRLVVCMVGAMSLSAFAMTDQEVCEAYGVALATNSSKGQVKFISELKSRVESNTWTLNAEQCNKIAMESKHQFNFDLALDSLTD</sequence>
<dbReference type="AlphaFoldDB" id="A0A0B9GAF7"/>
<reference evidence="1 2" key="1">
    <citation type="submission" date="2014-12" db="EMBL/GenBank/DDBJ databases">
        <title>Genome sequencing of Photobacterium gaetbulicola AD005a.</title>
        <authorList>
            <person name="Adrian T.G.S."/>
            <person name="Chan K.G."/>
        </authorList>
    </citation>
    <scope>NUCLEOTIDE SEQUENCE [LARGE SCALE GENOMIC DNA]</scope>
    <source>
        <strain evidence="1 2">AD005a</strain>
    </source>
</reference>
<evidence type="ECO:0000313" key="2">
    <source>
        <dbReference type="Proteomes" id="UP000031278"/>
    </source>
</evidence>
<organism evidence="1 2">
    <name type="scientific">Photobacterium gaetbulicola</name>
    <dbReference type="NCBI Taxonomy" id="1295392"/>
    <lineage>
        <taxon>Bacteria</taxon>
        <taxon>Pseudomonadati</taxon>
        <taxon>Pseudomonadota</taxon>
        <taxon>Gammaproteobacteria</taxon>
        <taxon>Vibrionales</taxon>
        <taxon>Vibrionaceae</taxon>
        <taxon>Photobacterium</taxon>
    </lineage>
</organism>